<dbReference type="SUPFAM" id="SSF53850">
    <property type="entry name" value="Periplasmic binding protein-like II"/>
    <property type="match status" value="1"/>
</dbReference>
<dbReference type="AlphaFoldDB" id="A0A2H3NLM6"/>
<keyword evidence="3" id="KW-0456">Lyase</keyword>
<dbReference type="PANTHER" id="PTHR37690:SF1">
    <property type="entry name" value="CHORISMATE DEHYDRATASE"/>
    <property type="match status" value="1"/>
</dbReference>
<dbReference type="InterPro" id="IPR003773">
    <property type="entry name" value="Menaquinone_biosynth"/>
</dbReference>
<feature type="region of interest" description="Disordered" evidence="4">
    <location>
        <begin position="255"/>
        <end position="294"/>
    </location>
</feature>
<dbReference type="GO" id="GO:0016829">
    <property type="term" value="F:lyase activity"/>
    <property type="evidence" value="ECO:0007669"/>
    <property type="project" value="UniProtKB-KW"/>
</dbReference>
<dbReference type="InterPro" id="IPR030868">
    <property type="entry name" value="MqnA"/>
</dbReference>
<name>A0A2H3NLM6_9BACT</name>
<dbReference type="GO" id="GO:0009234">
    <property type="term" value="P:menaquinone biosynthetic process"/>
    <property type="evidence" value="ECO:0007669"/>
    <property type="project" value="UniProtKB-UniPathway"/>
</dbReference>
<dbReference type="Pfam" id="PF02621">
    <property type="entry name" value="VitK2_biosynth"/>
    <property type="match status" value="1"/>
</dbReference>
<evidence type="ECO:0000313" key="6">
    <source>
        <dbReference type="Proteomes" id="UP000221024"/>
    </source>
</evidence>
<gene>
    <name evidence="5" type="ORF">CRI93_07815</name>
</gene>
<keyword evidence="2" id="KW-0474">Menaquinone biosynthesis</keyword>
<organism evidence="5 6">
    <name type="scientific">Longimonas halophila</name>
    <dbReference type="NCBI Taxonomy" id="1469170"/>
    <lineage>
        <taxon>Bacteria</taxon>
        <taxon>Pseudomonadati</taxon>
        <taxon>Rhodothermota</taxon>
        <taxon>Rhodothermia</taxon>
        <taxon>Rhodothermales</taxon>
        <taxon>Salisaetaceae</taxon>
        <taxon>Longimonas</taxon>
    </lineage>
</organism>
<evidence type="ECO:0000313" key="5">
    <source>
        <dbReference type="EMBL" id="PEN07036.1"/>
    </source>
</evidence>
<dbReference type="OrthoDB" id="9810112at2"/>
<accession>A0A2H3NLM6</accession>
<dbReference type="RefSeq" id="WP_098062065.1">
    <property type="nucleotide sequence ID" value="NZ_PDEP01000006.1"/>
</dbReference>
<dbReference type="Gene3D" id="3.40.190.10">
    <property type="entry name" value="Periplasmic binding protein-like II"/>
    <property type="match status" value="2"/>
</dbReference>
<sequence length="294" mass="32619">MPTRIALWDDAPAHALIGGLLAQDDANFAIERHRPEVCTARVMQDEVDIALVPTYLALQGHDGFDAVPGMGLSSWQYPFARLVWSGGLQAFPETVAYPRSRVTERFVARVVMHEHYGVDPEFIAVDTDDPATLHQTDADAALIVGPQGAHYDAGDAFTMDLGREWYELTNYPMVWGLFVMKRGRATTALVEAMIAAGKHAKAHRADWIEQENPPEALREFYTDDLRTGIGRLERASLTDFRTYLFYYNVADEIPDMPFVSEDPDSAREEDDDAEEADGDAPRGDGAPHPPTPTA</sequence>
<evidence type="ECO:0000256" key="3">
    <source>
        <dbReference type="ARBA" id="ARBA00023239"/>
    </source>
</evidence>
<dbReference type="PANTHER" id="PTHR37690">
    <property type="entry name" value="CHORISMATE DEHYDRATASE"/>
    <property type="match status" value="1"/>
</dbReference>
<dbReference type="UniPathway" id="UPA00079"/>
<dbReference type="Proteomes" id="UP000221024">
    <property type="component" value="Unassembled WGS sequence"/>
</dbReference>
<evidence type="ECO:0000256" key="2">
    <source>
        <dbReference type="ARBA" id="ARBA00022428"/>
    </source>
</evidence>
<evidence type="ECO:0000256" key="4">
    <source>
        <dbReference type="SAM" id="MobiDB-lite"/>
    </source>
</evidence>
<dbReference type="EMBL" id="PDEP01000006">
    <property type="protein sequence ID" value="PEN07036.1"/>
    <property type="molecule type" value="Genomic_DNA"/>
</dbReference>
<proteinExistence type="predicted"/>
<keyword evidence="6" id="KW-1185">Reference proteome</keyword>
<comment type="caution">
    <text evidence="5">The sequence shown here is derived from an EMBL/GenBank/DDBJ whole genome shotgun (WGS) entry which is preliminary data.</text>
</comment>
<evidence type="ECO:0000256" key="1">
    <source>
        <dbReference type="ARBA" id="ARBA00004863"/>
    </source>
</evidence>
<comment type="pathway">
    <text evidence="1">Quinol/quinone metabolism; menaquinone biosynthesis.</text>
</comment>
<feature type="compositionally biased region" description="Acidic residues" evidence="4">
    <location>
        <begin position="261"/>
        <end position="278"/>
    </location>
</feature>
<reference evidence="5 6" key="1">
    <citation type="submission" date="2017-10" db="EMBL/GenBank/DDBJ databases">
        <title>Draft genome of Longimonas halophila.</title>
        <authorList>
            <person name="Goh K.M."/>
            <person name="Shamsir M.S."/>
            <person name="Lim S.W."/>
        </authorList>
    </citation>
    <scope>NUCLEOTIDE SEQUENCE [LARGE SCALE GENOMIC DNA]</scope>
    <source>
        <strain evidence="5 6">KCTC 42399</strain>
    </source>
</reference>
<protein>
    <recommendedName>
        <fullName evidence="7">Chorismate dehydratase</fullName>
    </recommendedName>
</protein>
<evidence type="ECO:0008006" key="7">
    <source>
        <dbReference type="Google" id="ProtNLM"/>
    </source>
</evidence>